<dbReference type="AlphaFoldDB" id="A0AAU9VMC4"/>
<protein>
    <submittedName>
        <fullName evidence="3">Uncharacterized protein</fullName>
    </submittedName>
</protein>
<comment type="caution">
    <text evidence="3">The sequence shown here is derived from an EMBL/GenBank/DDBJ whole genome shotgun (WGS) entry which is preliminary data.</text>
</comment>
<keyword evidence="4" id="KW-1185">Reference proteome</keyword>
<feature type="coiled-coil region" evidence="1">
    <location>
        <begin position="235"/>
        <end position="269"/>
    </location>
</feature>
<name>A0AAU9VMC4_9CNID</name>
<keyword evidence="1" id="KW-0175">Coiled coil</keyword>
<keyword evidence="2" id="KW-0472">Membrane</keyword>
<sequence length="367" mass="42178">MDKLTPEETRWLVVGIGILKVLTPAIRSVVGKEIRQLYQKMVLEPTYIHLQTSSSYLERFPPSTVDLEYKNINNNAKHPYDCNYDRRVKDELSLAKLFVTPSSSGFIGFDETMDSSAALSILCAAPNYVSNGTSVIARDVRKLVRNEWGHCKIAIWTEAYYQKCFQLMKKLISKLNLPEASKKDFLKDLQEWRQKGIEMCVGQQISSEVLKLLHEEMAALWTSVEENKESWGKSHKGLRDNLSNLKGRVKELEAKHADLKRGLNFVKEDCLKLKKEGVILSQKIDRLNSREETVPPDMSASGLHWKLLVFVLLLAFVLFLYEQSFGECGMFHYWYSRAGRFKHRDTFHLFHGTPLLSTCQCINPPLL</sequence>
<feature type="transmembrane region" description="Helical" evidence="2">
    <location>
        <begin position="303"/>
        <end position="321"/>
    </location>
</feature>
<evidence type="ECO:0000313" key="3">
    <source>
        <dbReference type="EMBL" id="CAH3033034.1"/>
    </source>
</evidence>
<accession>A0AAU9VMC4</accession>
<keyword evidence="2" id="KW-1133">Transmembrane helix</keyword>
<evidence type="ECO:0000313" key="4">
    <source>
        <dbReference type="Proteomes" id="UP001159428"/>
    </source>
</evidence>
<keyword evidence="2" id="KW-0812">Transmembrane</keyword>
<gene>
    <name evidence="3" type="ORF">PMEA_00010870</name>
</gene>
<evidence type="ECO:0000256" key="1">
    <source>
        <dbReference type="SAM" id="Coils"/>
    </source>
</evidence>
<dbReference type="Proteomes" id="UP001159428">
    <property type="component" value="Unassembled WGS sequence"/>
</dbReference>
<evidence type="ECO:0000256" key="2">
    <source>
        <dbReference type="SAM" id="Phobius"/>
    </source>
</evidence>
<proteinExistence type="predicted"/>
<dbReference type="EMBL" id="CALNXJ010000002">
    <property type="protein sequence ID" value="CAH3033034.1"/>
    <property type="molecule type" value="Genomic_DNA"/>
</dbReference>
<organism evidence="3 4">
    <name type="scientific">Pocillopora meandrina</name>
    <dbReference type="NCBI Taxonomy" id="46732"/>
    <lineage>
        <taxon>Eukaryota</taxon>
        <taxon>Metazoa</taxon>
        <taxon>Cnidaria</taxon>
        <taxon>Anthozoa</taxon>
        <taxon>Hexacorallia</taxon>
        <taxon>Scleractinia</taxon>
        <taxon>Astrocoeniina</taxon>
        <taxon>Pocilloporidae</taxon>
        <taxon>Pocillopora</taxon>
    </lineage>
</organism>
<reference evidence="3 4" key="1">
    <citation type="submission" date="2022-05" db="EMBL/GenBank/DDBJ databases">
        <authorList>
            <consortium name="Genoscope - CEA"/>
            <person name="William W."/>
        </authorList>
    </citation>
    <scope>NUCLEOTIDE SEQUENCE [LARGE SCALE GENOMIC DNA]</scope>
</reference>